<evidence type="ECO:0000256" key="1">
    <source>
        <dbReference type="ARBA" id="ARBA00008950"/>
    </source>
</evidence>
<dbReference type="Gene3D" id="3.60.21.10">
    <property type="match status" value="1"/>
</dbReference>
<evidence type="ECO:0000313" key="5">
    <source>
        <dbReference type="Proteomes" id="UP000005710"/>
    </source>
</evidence>
<name>K6QBX3_9FIRM</name>
<dbReference type="InterPro" id="IPR011152">
    <property type="entry name" value="Pesterase_MJ0912"/>
</dbReference>
<accession>K6QBX3</accession>
<dbReference type="InterPro" id="IPR029052">
    <property type="entry name" value="Metallo-depent_PP-like"/>
</dbReference>
<evidence type="ECO:0000259" key="3">
    <source>
        <dbReference type="Pfam" id="PF12850"/>
    </source>
</evidence>
<dbReference type="eggNOG" id="COG0639">
    <property type="taxonomic scope" value="Bacteria"/>
</dbReference>
<proteinExistence type="inferred from homology"/>
<evidence type="ECO:0000313" key="4">
    <source>
        <dbReference type="EMBL" id="EKP93916.1"/>
    </source>
</evidence>
<dbReference type="PANTHER" id="PTHR42850:SF2">
    <property type="entry name" value="BLL5683 PROTEIN"/>
    <property type="match status" value="1"/>
</dbReference>
<dbReference type="PIRSF" id="PIRSF000883">
    <property type="entry name" value="Pesterase_MJ0912"/>
    <property type="match status" value="1"/>
</dbReference>
<dbReference type="Proteomes" id="UP000005710">
    <property type="component" value="Unassembled WGS sequence"/>
</dbReference>
<dbReference type="Pfam" id="PF12850">
    <property type="entry name" value="Metallophos_2"/>
    <property type="match status" value="1"/>
</dbReference>
<dbReference type="SUPFAM" id="SSF56300">
    <property type="entry name" value="Metallo-dependent phosphatases"/>
    <property type="match status" value="1"/>
</dbReference>
<dbReference type="AlphaFoldDB" id="K6QBX3"/>
<feature type="domain" description="Calcineurin-like phosphoesterase" evidence="3">
    <location>
        <begin position="1"/>
        <end position="217"/>
    </location>
</feature>
<dbReference type="InterPro" id="IPR024654">
    <property type="entry name" value="Calcineurin-like_PHP_lpxH"/>
</dbReference>
<dbReference type="OrthoDB" id="9800565at2"/>
<evidence type="ECO:0000256" key="2">
    <source>
        <dbReference type="SAM" id="MobiDB-lite"/>
    </source>
</evidence>
<dbReference type="STRING" id="867903.ThesuDRAFT_00161"/>
<dbReference type="InterPro" id="IPR050126">
    <property type="entry name" value="Ap4A_hydrolase"/>
</dbReference>
<sequence>MRVAVISDIHGNGPALDAVLADIAARAVDAIYCLGDVAFQGPHAAYCVDVLRERHIPTVRGNTDRYLAGGGRPPGMPSGRADALLRPWREALGPERLAWLGALPERLEVTWGGAPGLLVHGSPRSDEEPLLPRLPGTGPAGAPGTGPGTGSPPGAGSPEDGDPLAGVDAQLVLFGHHHLQLAWRQGGTGPWMVGPGSVGMPFDGDPRAAYALITVEEDRDAPRVGAPRMAVTLVRVPYDVEAVIAAHRQAGLMDYNPLFPAQLRQARMHPAPQG</sequence>
<dbReference type="PANTHER" id="PTHR42850">
    <property type="entry name" value="METALLOPHOSPHOESTERASE"/>
    <property type="match status" value="1"/>
</dbReference>
<dbReference type="HOGENOM" id="CLU_074761_0_1_9"/>
<reference evidence="4" key="2">
    <citation type="submission" date="2012-10" db="EMBL/GenBank/DDBJ databases">
        <title>Improved high-quality draft of Thermaerobacter subterraneus C21, DSM 13965.</title>
        <authorList>
            <consortium name="DOE Joint Genome Institute"/>
            <person name="Eisen J."/>
            <person name="Huntemann M."/>
            <person name="Wei C.-L."/>
            <person name="Han J."/>
            <person name="Detter J.C."/>
            <person name="Han C."/>
            <person name="Tapia R."/>
            <person name="Chen A."/>
            <person name="Kyrpides N."/>
            <person name="Mavromatis K."/>
            <person name="Markowitz V."/>
            <person name="Szeto E."/>
            <person name="Ivanova N."/>
            <person name="Mikhailova N."/>
            <person name="Ovchinnikova G."/>
            <person name="Pagani I."/>
            <person name="Pati A."/>
            <person name="Goodwin L."/>
            <person name="Nordberg H.P."/>
            <person name="Cantor M.N."/>
            <person name="Hua S.X."/>
            <person name="Woyke T."/>
            <person name="Eisen J."/>
            <person name="Klenk H.-P."/>
        </authorList>
    </citation>
    <scope>NUCLEOTIDE SEQUENCE [LARGE SCALE GENOMIC DNA]</scope>
    <source>
        <strain evidence="4">DSM 13965</strain>
    </source>
</reference>
<feature type="compositionally biased region" description="Gly residues" evidence="2">
    <location>
        <begin position="138"/>
        <end position="153"/>
    </location>
</feature>
<dbReference type="GO" id="GO:0016791">
    <property type="term" value="F:phosphatase activity"/>
    <property type="evidence" value="ECO:0007669"/>
    <property type="project" value="TreeGrafter"/>
</dbReference>
<reference evidence="4" key="1">
    <citation type="submission" date="2010-10" db="EMBL/GenBank/DDBJ databases">
        <authorList>
            <consortium name="US DOE Joint Genome Institute (JGI-PGF)"/>
            <person name="Lucas S."/>
            <person name="Copeland A."/>
            <person name="Lapidus A."/>
            <person name="Bruce D."/>
            <person name="Goodwin L."/>
            <person name="Pitluck S."/>
            <person name="Kyrpides N."/>
            <person name="Mavromatis K."/>
            <person name="Detter J.C."/>
            <person name="Han C."/>
            <person name="Land M."/>
            <person name="Hauser L."/>
            <person name="Markowitz V."/>
            <person name="Cheng J.-F."/>
            <person name="Hugenholtz P."/>
            <person name="Woyke T."/>
            <person name="Wu D."/>
            <person name="Pukall R."/>
            <person name="Wahrenburg C."/>
            <person name="Brambilla E."/>
            <person name="Klenk H.-P."/>
            <person name="Eisen J.A."/>
        </authorList>
    </citation>
    <scope>NUCLEOTIDE SEQUENCE [LARGE SCALE GENOMIC DNA]</scope>
    <source>
        <strain evidence="4">DSM 13965</strain>
    </source>
</reference>
<protein>
    <submittedName>
        <fullName evidence="4">Phosphoesterase</fullName>
    </submittedName>
</protein>
<organism evidence="4 5">
    <name type="scientific">Thermaerobacter subterraneus DSM 13965</name>
    <dbReference type="NCBI Taxonomy" id="867903"/>
    <lineage>
        <taxon>Bacteria</taxon>
        <taxon>Bacillati</taxon>
        <taxon>Bacillota</taxon>
        <taxon>Clostridia</taxon>
        <taxon>Eubacteriales</taxon>
        <taxon>Clostridiales Family XVII. Incertae Sedis</taxon>
        <taxon>Thermaerobacter</taxon>
    </lineage>
</organism>
<keyword evidence="5" id="KW-1185">Reference proteome</keyword>
<dbReference type="RefSeq" id="WP_006904862.1">
    <property type="nucleotide sequence ID" value="NZ_JH976536.1"/>
</dbReference>
<comment type="similarity">
    <text evidence="1">Belongs to the metallophosphoesterase superfamily. YfcE family.</text>
</comment>
<dbReference type="EMBL" id="AENY02000004">
    <property type="protein sequence ID" value="EKP93916.1"/>
    <property type="molecule type" value="Genomic_DNA"/>
</dbReference>
<dbReference type="GO" id="GO:0005737">
    <property type="term" value="C:cytoplasm"/>
    <property type="evidence" value="ECO:0007669"/>
    <property type="project" value="TreeGrafter"/>
</dbReference>
<feature type="region of interest" description="Disordered" evidence="2">
    <location>
        <begin position="118"/>
        <end position="165"/>
    </location>
</feature>
<gene>
    <name evidence="4" type="ORF">ThesuDRAFT_00161</name>
</gene>
<comment type="caution">
    <text evidence="4">The sequence shown here is derived from an EMBL/GenBank/DDBJ whole genome shotgun (WGS) entry which is preliminary data.</text>
</comment>